<keyword evidence="3" id="KW-0479">Metal-binding</keyword>
<evidence type="ECO:0000256" key="3">
    <source>
        <dbReference type="ARBA" id="ARBA00022723"/>
    </source>
</evidence>
<keyword evidence="10" id="KW-1185">Reference proteome</keyword>
<evidence type="ECO:0000256" key="2">
    <source>
        <dbReference type="ARBA" id="ARBA00022691"/>
    </source>
</evidence>
<evidence type="ECO:0000313" key="10">
    <source>
        <dbReference type="Proteomes" id="UP000294565"/>
    </source>
</evidence>
<keyword evidence="1" id="KW-0004">4Fe-4S</keyword>
<keyword evidence="7" id="KW-0456">Lyase</keyword>
<dbReference type="SFLD" id="SFLDS00029">
    <property type="entry name" value="Radical_SAM"/>
    <property type="match status" value="1"/>
</dbReference>
<feature type="domain" description="Radical SAM core" evidence="8">
    <location>
        <begin position="24"/>
        <end position="235"/>
    </location>
</feature>
<protein>
    <submittedName>
        <fullName evidence="9">QueE-like queosine biosynthesis protein</fullName>
    </submittedName>
</protein>
<dbReference type="EMBL" id="MK494099">
    <property type="protein sequence ID" value="QBP29663.1"/>
    <property type="molecule type" value="Genomic_DNA"/>
</dbReference>
<evidence type="ECO:0000256" key="7">
    <source>
        <dbReference type="ARBA" id="ARBA00023239"/>
    </source>
</evidence>
<keyword evidence="6" id="KW-0411">Iron-sulfur</keyword>
<organism evidence="9 10">
    <name type="scientific">Mycobacterium phage Typha</name>
    <dbReference type="NCBI Taxonomy" id="2517971"/>
    <lineage>
        <taxon>Viruses</taxon>
        <taxon>Duplodnaviria</taxon>
        <taxon>Heunggongvirae</taxon>
        <taxon>Uroviricota</taxon>
        <taxon>Caudoviricetes</taxon>
        <taxon>Typhavirus</taxon>
        <taxon>Typhavirus typha</taxon>
    </lineage>
</organism>
<dbReference type="Pfam" id="PF04055">
    <property type="entry name" value="Radical_SAM"/>
    <property type="match status" value="1"/>
</dbReference>
<dbReference type="InterPro" id="IPR024924">
    <property type="entry name" value="7-CO-7-deazaguanine_synth-like"/>
</dbReference>
<evidence type="ECO:0000256" key="1">
    <source>
        <dbReference type="ARBA" id="ARBA00022485"/>
    </source>
</evidence>
<reference evidence="9 10" key="1">
    <citation type="submission" date="2019-02" db="EMBL/GenBank/DDBJ databases">
        <authorList>
            <person name="Kanzanas C."/>
            <person name="Smith M.A."/>
            <person name="Zack K.M."/>
            <person name="Garlena R.A."/>
            <person name="Russell D.A."/>
            <person name="Pope W.H."/>
            <person name="Jacobs-Sera D."/>
            <person name="Hatfull G.F."/>
        </authorList>
    </citation>
    <scope>NUCLEOTIDE SEQUENCE [LARGE SCALE GENOMIC DNA]</scope>
</reference>
<dbReference type="HAMAP" id="MF_00917">
    <property type="entry name" value="QueE"/>
    <property type="match status" value="1"/>
</dbReference>
<name>A0A482J7X5_9CAUD</name>
<dbReference type="InterPro" id="IPR013785">
    <property type="entry name" value="Aldolase_TIM"/>
</dbReference>
<evidence type="ECO:0000256" key="6">
    <source>
        <dbReference type="ARBA" id="ARBA00023014"/>
    </source>
</evidence>
<dbReference type="Gene3D" id="3.20.20.70">
    <property type="entry name" value="Aldolase class I"/>
    <property type="match status" value="1"/>
</dbReference>
<evidence type="ECO:0000256" key="4">
    <source>
        <dbReference type="ARBA" id="ARBA00022842"/>
    </source>
</evidence>
<dbReference type="PIRSF" id="PIRSF000370">
    <property type="entry name" value="QueE"/>
    <property type="match status" value="1"/>
</dbReference>
<keyword evidence="2" id="KW-0949">S-adenosyl-L-methionine</keyword>
<dbReference type="PANTHER" id="PTHR42836:SF1">
    <property type="entry name" value="7-CARBOXY-7-DEAZAGUANINE SYNTHASE"/>
    <property type="match status" value="1"/>
</dbReference>
<keyword evidence="4" id="KW-0460">Magnesium</keyword>
<dbReference type="Proteomes" id="UP000294565">
    <property type="component" value="Segment"/>
</dbReference>
<dbReference type="GO" id="GO:0046872">
    <property type="term" value="F:metal ion binding"/>
    <property type="evidence" value="ECO:0007669"/>
    <property type="project" value="UniProtKB-KW"/>
</dbReference>
<proteinExistence type="inferred from homology"/>
<dbReference type="KEGG" id="vg:63742995"/>
<sequence length="239" mass="26439">MTDDAMVLPVSEVFGPTIQGEGPHQGRAVQFVRLGGCNLSCDWCDTPYTWDGSRFNLREENPLTTVADVLARVIPWLTVVISGGEPLIHQAKPAWQELLHGLHQQNCRIHVETNGTINPNDVTRRYVEHYSVSPKLPHAGSHKRSQNPALAIGWRRGKWPVGVGRALKVVVRDGADVSAAFDLADANAWPLDEVWVMPEGTTTEQLQARWPEVAETAAHYGINASHRLHVLAWGDRKGT</sequence>
<keyword evidence="5" id="KW-0408">Iron</keyword>
<dbReference type="InterPro" id="IPR007197">
    <property type="entry name" value="rSAM"/>
</dbReference>
<accession>A0A482J7X5</accession>
<dbReference type="RefSeq" id="YP_010049675.1">
    <property type="nucleotide sequence ID" value="NC_054393.1"/>
</dbReference>
<dbReference type="GeneID" id="63742995"/>
<evidence type="ECO:0000313" key="9">
    <source>
        <dbReference type="EMBL" id="QBP29663.1"/>
    </source>
</evidence>
<dbReference type="PROSITE" id="PS51918">
    <property type="entry name" value="RADICAL_SAM"/>
    <property type="match status" value="1"/>
</dbReference>
<dbReference type="SUPFAM" id="SSF102114">
    <property type="entry name" value="Radical SAM enzymes"/>
    <property type="match status" value="1"/>
</dbReference>
<evidence type="ECO:0000259" key="8">
    <source>
        <dbReference type="PROSITE" id="PS51918"/>
    </source>
</evidence>
<evidence type="ECO:0000256" key="5">
    <source>
        <dbReference type="ARBA" id="ARBA00023004"/>
    </source>
</evidence>
<dbReference type="GO" id="GO:0051539">
    <property type="term" value="F:4 iron, 4 sulfur cluster binding"/>
    <property type="evidence" value="ECO:0007669"/>
    <property type="project" value="UniProtKB-KW"/>
</dbReference>
<dbReference type="InterPro" id="IPR058240">
    <property type="entry name" value="rSAM_sf"/>
</dbReference>
<dbReference type="PANTHER" id="PTHR42836">
    <property type="entry name" value="7-CARBOXY-7-DEAZAGUANINE SYNTHASE"/>
    <property type="match status" value="1"/>
</dbReference>
<dbReference type="GO" id="GO:0016829">
    <property type="term" value="F:lyase activity"/>
    <property type="evidence" value="ECO:0007669"/>
    <property type="project" value="UniProtKB-KW"/>
</dbReference>
<gene>
    <name evidence="9" type="primary">6</name>
    <name evidence="9" type="ORF">SEA_TYPHA_6</name>
</gene>